<evidence type="ECO:0000256" key="2">
    <source>
        <dbReference type="ARBA" id="ARBA00022692"/>
    </source>
</evidence>
<organism evidence="7 8">
    <name type="scientific">Acinetobacter beijerinckii CIP 110307</name>
    <dbReference type="NCBI Taxonomy" id="1217648"/>
    <lineage>
        <taxon>Bacteria</taxon>
        <taxon>Pseudomonadati</taxon>
        <taxon>Pseudomonadota</taxon>
        <taxon>Gammaproteobacteria</taxon>
        <taxon>Moraxellales</taxon>
        <taxon>Moraxellaceae</taxon>
        <taxon>Acinetobacter</taxon>
    </lineage>
</organism>
<dbReference type="PATRIC" id="fig|1217648.3.peg.2180"/>
<name>N9E7U4_9GAMM</name>
<comment type="caution">
    <text evidence="7">The sequence shown here is derived from an EMBL/GenBank/DDBJ whole genome shotgun (WGS) entry which is preliminary data.</text>
</comment>
<keyword evidence="3 5" id="KW-1133">Transmembrane helix</keyword>
<dbReference type="eggNOG" id="ENOG502ZNGI">
    <property type="taxonomic scope" value="Bacteria"/>
</dbReference>
<feature type="transmembrane region" description="Helical" evidence="5">
    <location>
        <begin position="165"/>
        <end position="185"/>
    </location>
</feature>
<feature type="domain" description="Yip1" evidence="6">
    <location>
        <begin position="25"/>
        <end position="213"/>
    </location>
</feature>
<feature type="transmembrane region" description="Helical" evidence="5">
    <location>
        <begin position="130"/>
        <end position="153"/>
    </location>
</feature>
<dbReference type="RefSeq" id="WP_005061168.1">
    <property type="nucleotide sequence ID" value="NZ_KB849765.1"/>
</dbReference>
<proteinExistence type="predicted"/>
<comment type="subcellular location">
    <subcellularLocation>
        <location evidence="1">Membrane</location>
        <topology evidence="1">Multi-pass membrane protein</topology>
    </subcellularLocation>
</comment>
<evidence type="ECO:0000256" key="1">
    <source>
        <dbReference type="ARBA" id="ARBA00004141"/>
    </source>
</evidence>
<gene>
    <name evidence="7" type="ORF">F933_02239</name>
</gene>
<dbReference type="Proteomes" id="UP000017670">
    <property type="component" value="Unassembled WGS sequence"/>
</dbReference>
<evidence type="ECO:0000313" key="8">
    <source>
        <dbReference type="Proteomes" id="UP000017670"/>
    </source>
</evidence>
<dbReference type="AlphaFoldDB" id="N9E7U4"/>
<evidence type="ECO:0000256" key="4">
    <source>
        <dbReference type="ARBA" id="ARBA00023136"/>
    </source>
</evidence>
<feature type="transmembrane region" description="Helical" evidence="5">
    <location>
        <begin position="85"/>
        <end position="109"/>
    </location>
</feature>
<accession>N9E7U4</accession>
<keyword evidence="2 5" id="KW-0812">Transmembrane</keyword>
<evidence type="ECO:0000256" key="3">
    <source>
        <dbReference type="ARBA" id="ARBA00022989"/>
    </source>
</evidence>
<keyword evidence="8" id="KW-1185">Reference proteome</keyword>
<feature type="transmembrane region" description="Helical" evidence="5">
    <location>
        <begin position="40"/>
        <end position="58"/>
    </location>
</feature>
<sequence length="221" mass="25605">MSTEFSLDKQQQKEILPFAPKNLWLLFFQPKKFFSLPAIYHPRSIILAAYIIGMFSVMDRVDQNLLKAEFSNRQSFMLDVADAWWSYWLLVLGVGTLSAVIVWLIHGWWYKKRLQFSGVKDADPQLARHVWALQSLVAALPVIVVTVLQTLLYNNYLDAYENSTILNFVALPFMFWSCWVSYRAASLVFNTNAWAKFWFLGLPIIFYLLAMGLLTALFINA</sequence>
<reference evidence="7 8" key="1">
    <citation type="submission" date="2013-02" db="EMBL/GenBank/DDBJ databases">
        <title>The Genome Sequence of Acinetobacter beijerinckii CIP 110307.</title>
        <authorList>
            <consortium name="The Broad Institute Genome Sequencing Platform"/>
            <consortium name="The Broad Institute Genome Sequencing Center for Infectious Disease"/>
            <person name="Cerqueira G."/>
            <person name="Feldgarden M."/>
            <person name="Courvalin P."/>
            <person name="Perichon B."/>
            <person name="Grillot-Courvalin C."/>
            <person name="Clermont D."/>
            <person name="Rocha E."/>
            <person name="Yoon E.-J."/>
            <person name="Nemec A."/>
            <person name="Walker B."/>
            <person name="Young S.K."/>
            <person name="Zeng Q."/>
            <person name="Gargeya S."/>
            <person name="Fitzgerald M."/>
            <person name="Haas B."/>
            <person name="Abouelleil A."/>
            <person name="Alvarado L."/>
            <person name="Arachchi H.M."/>
            <person name="Berlin A.M."/>
            <person name="Chapman S.B."/>
            <person name="Dewar J."/>
            <person name="Goldberg J."/>
            <person name="Griggs A."/>
            <person name="Gujja S."/>
            <person name="Hansen M."/>
            <person name="Howarth C."/>
            <person name="Imamovic A."/>
            <person name="Larimer J."/>
            <person name="McCowan C."/>
            <person name="Murphy C."/>
            <person name="Neiman D."/>
            <person name="Pearson M."/>
            <person name="Priest M."/>
            <person name="Roberts A."/>
            <person name="Saif S."/>
            <person name="Shea T."/>
            <person name="Sisk P."/>
            <person name="Sykes S."/>
            <person name="Wortman J."/>
            <person name="Nusbaum C."/>
            <person name="Birren B."/>
        </authorList>
    </citation>
    <scope>NUCLEOTIDE SEQUENCE [LARGE SCALE GENOMIC DNA]</scope>
    <source>
        <strain evidence="7 8">CIP 110307</strain>
    </source>
</reference>
<evidence type="ECO:0000259" key="6">
    <source>
        <dbReference type="Pfam" id="PF04893"/>
    </source>
</evidence>
<dbReference type="InterPro" id="IPR006977">
    <property type="entry name" value="Yip1_dom"/>
</dbReference>
<evidence type="ECO:0000313" key="7">
    <source>
        <dbReference type="EMBL" id="ENW06503.1"/>
    </source>
</evidence>
<dbReference type="GO" id="GO:0016020">
    <property type="term" value="C:membrane"/>
    <property type="evidence" value="ECO:0007669"/>
    <property type="project" value="UniProtKB-SubCell"/>
</dbReference>
<dbReference type="GeneID" id="29857243"/>
<dbReference type="EMBL" id="APQL01000006">
    <property type="protein sequence ID" value="ENW06503.1"/>
    <property type="molecule type" value="Genomic_DNA"/>
</dbReference>
<dbReference type="Pfam" id="PF04893">
    <property type="entry name" value="Yip1"/>
    <property type="match status" value="1"/>
</dbReference>
<evidence type="ECO:0000256" key="5">
    <source>
        <dbReference type="SAM" id="Phobius"/>
    </source>
</evidence>
<feature type="transmembrane region" description="Helical" evidence="5">
    <location>
        <begin position="197"/>
        <end position="219"/>
    </location>
</feature>
<keyword evidence="4 5" id="KW-0472">Membrane</keyword>
<protein>
    <recommendedName>
        <fullName evidence="6">Yip1 domain-containing protein</fullName>
    </recommendedName>
</protein>
<dbReference type="HOGENOM" id="CLU_1259207_0_0_6"/>